<gene>
    <name evidence="3" type="ORF">T440DRAFT_411275</name>
</gene>
<proteinExistence type="predicted"/>
<dbReference type="InterPro" id="IPR006600">
    <property type="entry name" value="HTH_CenpB_DNA-bd_dom"/>
</dbReference>
<dbReference type="Pfam" id="PF03221">
    <property type="entry name" value="HTH_Tnp_Tc5"/>
    <property type="match status" value="1"/>
</dbReference>
<keyword evidence="1" id="KW-0238">DNA-binding</keyword>
<organism evidence="3 4">
    <name type="scientific">Plenodomus tracheiphilus IPT5</name>
    <dbReference type="NCBI Taxonomy" id="1408161"/>
    <lineage>
        <taxon>Eukaryota</taxon>
        <taxon>Fungi</taxon>
        <taxon>Dikarya</taxon>
        <taxon>Ascomycota</taxon>
        <taxon>Pezizomycotina</taxon>
        <taxon>Dothideomycetes</taxon>
        <taxon>Pleosporomycetidae</taxon>
        <taxon>Pleosporales</taxon>
        <taxon>Pleosporineae</taxon>
        <taxon>Leptosphaeriaceae</taxon>
        <taxon>Plenodomus</taxon>
    </lineage>
</organism>
<dbReference type="AlphaFoldDB" id="A0A6A7ALE2"/>
<sequence>MDPIKAALTAIESLQPGEKVNYTKIAEIYGVERRTLARRHQGISTSRHDKAQNQQSLHVQQEQELLRYIERLTRQGLPPTRSMIQNFASQIAKKELGKHWVDRYIQRYQVNLISS</sequence>
<evidence type="ECO:0000313" key="4">
    <source>
        <dbReference type="Proteomes" id="UP000799423"/>
    </source>
</evidence>
<protein>
    <recommendedName>
        <fullName evidence="2">HTH CENPB-type domain-containing protein</fullName>
    </recommendedName>
</protein>
<accession>A0A6A7ALE2</accession>
<dbReference type="OrthoDB" id="3942738at2759"/>
<dbReference type="GO" id="GO:0003677">
    <property type="term" value="F:DNA binding"/>
    <property type="evidence" value="ECO:0007669"/>
    <property type="project" value="UniProtKB-KW"/>
</dbReference>
<reference evidence="3" key="1">
    <citation type="submission" date="2020-01" db="EMBL/GenBank/DDBJ databases">
        <authorList>
            <consortium name="DOE Joint Genome Institute"/>
            <person name="Haridas S."/>
            <person name="Albert R."/>
            <person name="Binder M."/>
            <person name="Bloem J."/>
            <person name="Labutti K."/>
            <person name="Salamov A."/>
            <person name="Andreopoulos B."/>
            <person name="Baker S.E."/>
            <person name="Barry K."/>
            <person name="Bills G."/>
            <person name="Bluhm B.H."/>
            <person name="Cannon C."/>
            <person name="Castanera R."/>
            <person name="Culley D.E."/>
            <person name="Daum C."/>
            <person name="Ezra D."/>
            <person name="Gonzalez J.B."/>
            <person name="Henrissat B."/>
            <person name="Kuo A."/>
            <person name="Liang C."/>
            <person name="Lipzen A."/>
            <person name="Lutzoni F."/>
            <person name="Magnuson J."/>
            <person name="Mondo S."/>
            <person name="Nolan M."/>
            <person name="Ohm R."/>
            <person name="Pangilinan J."/>
            <person name="Park H.-J."/>
            <person name="Ramirez L."/>
            <person name="Alfaro M."/>
            <person name="Sun H."/>
            <person name="Tritt A."/>
            <person name="Yoshinaga Y."/>
            <person name="Zwiers L.-H."/>
            <person name="Turgeon B.G."/>
            <person name="Goodwin S.B."/>
            <person name="Spatafora J.W."/>
            <person name="Crous P.W."/>
            <person name="Grigoriev I.V."/>
        </authorList>
    </citation>
    <scope>NUCLEOTIDE SEQUENCE</scope>
    <source>
        <strain evidence="3">IPT5</strain>
    </source>
</reference>
<evidence type="ECO:0000256" key="1">
    <source>
        <dbReference type="ARBA" id="ARBA00023125"/>
    </source>
</evidence>
<dbReference type="SUPFAM" id="SSF46689">
    <property type="entry name" value="Homeodomain-like"/>
    <property type="match status" value="1"/>
</dbReference>
<feature type="domain" description="HTH CENPB-type" evidence="2">
    <location>
        <begin position="49"/>
        <end position="114"/>
    </location>
</feature>
<evidence type="ECO:0000259" key="2">
    <source>
        <dbReference type="PROSITE" id="PS51253"/>
    </source>
</evidence>
<dbReference type="EMBL" id="MU006513">
    <property type="protein sequence ID" value="KAF2843860.1"/>
    <property type="molecule type" value="Genomic_DNA"/>
</dbReference>
<dbReference type="SMART" id="SM00674">
    <property type="entry name" value="CENPB"/>
    <property type="match status" value="1"/>
</dbReference>
<name>A0A6A7ALE2_9PLEO</name>
<keyword evidence="4" id="KW-1185">Reference proteome</keyword>
<evidence type="ECO:0000313" key="3">
    <source>
        <dbReference type="EMBL" id="KAF2843860.1"/>
    </source>
</evidence>
<feature type="non-terminal residue" evidence="3">
    <location>
        <position position="115"/>
    </location>
</feature>
<dbReference type="Proteomes" id="UP000799423">
    <property type="component" value="Unassembled WGS sequence"/>
</dbReference>
<dbReference type="PROSITE" id="PS51253">
    <property type="entry name" value="HTH_CENPB"/>
    <property type="match status" value="1"/>
</dbReference>
<dbReference type="InterPro" id="IPR009057">
    <property type="entry name" value="Homeodomain-like_sf"/>
</dbReference>